<evidence type="ECO:0000259" key="2">
    <source>
        <dbReference type="PROSITE" id="PS50940"/>
    </source>
</evidence>
<feature type="signal peptide" evidence="1">
    <location>
        <begin position="1"/>
        <end position="19"/>
    </location>
</feature>
<evidence type="ECO:0000313" key="3">
    <source>
        <dbReference type="EMBL" id="KAK7077645.1"/>
    </source>
</evidence>
<dbReference type="InterPro" id="IPR036508">
    <property type="entry name" value="Chitin-bd_dom_sf"/>
</dbReference>
<gene>
    <name evidence="3" type="ORF">SK128_018022</name>
</gene>
<dbReference type="EMBL" id="JAXCGZ010008449">
    <property type="protein sequence ID" value="KAK7077645.1"/>
    <property type="molecule type" value="Genomic_DNA"/>
</dbReference>
<dbReference type="InterPro" id="IPR002557">
    <property type="entry name" value="Chitin-bd_dom"/>
</dbReference>
<dbReference type="PROSITE" id="PS50940">
    <property type="entry name" value="CHIT_BIND_II"/>
    <property type="match status" value="1"/>
</dbReference>
<dbReference type="SMART" id="SM00494">
    <property type="entry name" value="ChtBD2"/>
    <property type="match status" value="1"/>
</dbReference>
<comment type="caution">
    <text evidence="3">The sequence shown here is derived from an EMBL/GenBank/DDBJ whole genome shotgun (WGS) entry which is preliminary data.</text>
</comment>
<dbReference type="Gene3D" id="2.170.140.10">
    <property type="entry name" value="Chitin binding domain"/>
    <property type="match status" value="1"/>
</dbReference>
<dbReference type="GO" id="GO:0005576">
    <property type="term" value="C:extracellular region"/>
    <property type="evidence" value="ECO:0007669"/>
    <property type="project" value="InterPro"/>
</dbReference>
<name>A0AAN8XEH6_HALRR</name>
<keyword evidence="1" id="KW-0732">Signal</keyword>
<evidence type="ECO:0000313" key="4">
    <source>
        <dbReference type="Proteomes" id="UP001381693"/>
    </source>
</evidence>
<dbReference type="Pfam" id="PF01607">
    <property type="entry name" value="CBM_14"/>
    <property type="match status" value="1"/>
</dbReference>
<protein>
    <recommendedName>
        <fullName evidence="2">Chitin-binding type-2 domain-containing protein</fullName>
    </recommendedName>
</protein>
<feature type="domain" description="Chitin-binding type-2" evidence="2">
    <location>
        <begin position="40"/>
        <end position="94"/>
    </location>
</feature>
<evidence type="ECO:0000256" key="1">
    <source>
        <dbReference type="SAM" id="SignalP"/>
    </source>
</evidence>
<reference evidence="3 4" key="1">
    <citation type="submission" date="2023-11" db="EMBL/GenBank/DDBJ databases">
        <title>Halocaridina rubra genome assembly.</title>
        <authorList>
            <person name="Smith C."/>
        </authorList>
    </citation>
    <scope>NUCLEOTIDE SEQUENCE [LARGE SCALE GENOMIC DNA]</scope>
    <source>
        <strain evidence="3">EP-1</strain>
        <tissue evidence="3">Whole</tissue>
    </source>
</reference>
<accession>A0AAN8XEH6</accession>
<dbReference type="SUPFAM" id="SSF57625">
    <property type="entry name" value="Invertebrate chitin-binding proteins"/>
    <property type="match status" value="1"/>
</dbReference>
<dbReference type="AlphaFoldDB" id="A0AAN8XEH6"/>
<keyword evidence="4" id="KW-1185">Reference proteome</keyword>
<proteinExistence type="predicted"/>
<organism evidence="3 4">
    <name type="scientific">Halocaridina rubra</name>
    <name type="common">Hawaiian red shrimp</name>
    <dbReference type="NCBI Taxonomy" id="373956"/>
    <lineage>
        <taxon>Eukaryota</taxon>
        <taxon>Metazoa</taxon>
        <taxon>Ecdysozoa</taxon>
        <taxon>Arthropoda</taxon>
        <taxon>Crustacea</taxon>
        <taxon>Multicrustacea</taxon>
        <taxon>Malacostraca</taxon>
        <taxon>Eumalacostraca</taxon>
        <taxon>Eucarida</taxon>
        <taxon>Decapoda</taxon>
        <taxon>Pleocyemata</taxon>
        <taxon>Caridea</taxon>
        <taxon>Atyoidea</taxon>
        <taxon>Atyidae</taxon>
        <taxon>Halocaridina</taxon>
    </lineage>
</organism>
<dbReference type="Proteomes" id="UP001381693">
    <property type="component" value="Unassembled WGS sequence"/>
</dbReference>
<dbReference type="GO" id="GO:0008061">
    <property type="term" value="F:chitin binding"/>
    <property type="evidence" value="ECO:0007669"/>
    <property type="project" value="InterPro"/>
</dbReference>
<sequence>MHSLKISAILLVFLGAAFAEGDAKAPAVVGKAQNTVEGCVIDCSAGGYFQHPTDCQKFIQCAPAGPAVLTCPETTIWDQAVTACNHDDAVACETGSYLTPEGKPCLLNPQLLHPWNHQIPASVSSGALSPMVNSPIPETVPNISTASTKFPSL</sequence>
<feature type="chain" id="PRO_5042820879" description="Chitin-binding type-2 domain-containing protein" evidence="1">
    <location>
        <begin position="20"/>
        <end position="153"/>
    </location>
</feature>